<dbReference type="STRING" id="1194090.SAMN05443144_1284"/>
<gene>
    <name evidence="1" type="ORF">SAMN05443144_1284</name>
</gene>
<dbReference type="Gene3D" id="3.10.450.620">
    <property type="entry name" value="JHP933, nucleotidyltransferase-like core domain"/>
    <property type="match status" value="1"/>
</dbReference>
<dbReference type="AlphaFoldDB" id="A0A1M5JQ37"/>
<organism evidence="1 2">
    <name type="scientific">Fodinibius roseus</name>
    <dbReference type="NCBI Taxonomy" id="1194090"/>
    <lineage>
        <taxon>Bacteria</taxon>
        <taxon>Pseudomonadati</taxon>
        <taxon>Balneolota</taxon>
        <taxon>Balneolia</taxon>
        <taxon>Balneolales</taxon>
        <taxon>Balneolaceae</taxon>
        <taxon>Fodinibius</taxon>
    </lineage>
</organism>
<keyword evidence="2" id="KW-1185">Reference proteome</keyword>
<proteinExistence type="predicted"/>
<sequence>MNLHEDAEIFRDAIRATADYKNIREIYIEKDYWVTYALHAIFHSDMKDVAVFKGGTSLSKCYQAINRFSEDLDLVVLEDPGLSNNQMDKRVRNVSKVVDDTDLEEVELPGITMKRGKNRKVAYEYAKHEYDQPYGQVRDKIIVEVSRLGHFEPHEEVEVHSFIADMMKARGQEDLVEKYGLAPFPLKVLTIERTFCEKIMSLVRFSHAENPYEDLGNKVRHTYDIHMLLKKPSIQSFFESKKLDRMLVKVGADDIKSYGNKYDWLYEHPASALLFDKPEETWDKIKSVYNSTFKKLVIGGLPDDDAVLSDIKRVAQRLKAIDWKLG</sequence>
<name>A0A1M5JQ37_9BACT</name>
<evidence type="ECO:0000313" key="2">
    <source>
        <dbReference type="Proteomes" id="UP000184041"/>
    </source>
</evidence>
<dbReference type="OrthoDB" id="9780929at2"/>
<reference evidence="1 2" key="1">
    <citation type="submission" date="2016-11" db="EMBL/GenBank/DDBJ databases">
        <authorList>
            <person name="Jaros S."/>
            <person name="Januszkiewicz K."/>
            <person name="Wedrychowicz H."/>
        </authorList>
    </citation>
    <scope>NUCLEOTIDE SEQUENCE [LARGE SCALE GENOMIC DNA]</scope>
    <source>
        <strain evidence="1 2">DSM 21986</strain>
    </source>
</reference>
<dbReference type="GO" id="GO:0016740">
    <property type="term" value="F:transferase activity"/>
    <property type="evidence" value="ECO:0007669"/>
    <property type="project" value="UniProtKB-KW"/>
</dbReference>
<accession>A0A1M5JQ37</accession>
<dbReference type="InterPro" id="IPR014942">
    <property type="entry name" value="AbiEii"/>
</dbReference>
<dbReference type="EMBL" id="FQUS01000028">
    <property type="protein sequence ID" value="SHG42389.1"/>
    <property type="molecule type" value="Genomic_DNA"/>
</dbReference>
<protein>
    <submittedName>
        <fullName evidence="1">Predicted nucleotidyltransferase component of viral defense system</fullName>
    </submittedName>
</protein>
<evidence type="ECO:0000313" key="1">
    <source>
        <dbReference type="EMBL" id="SHG42389.1"/>
    </source>
</evidence>
<keyword evidence="1" id="KW-0808">Transferase</keyword>
<dbReference type="RefSeq" id="WP_073067907.1">
    <property type="nucleotide sequence ID" value="NZ_FQUS01000028.1"/>
</dbReference>
<dbReference type="Proteomes" id="UP000184041">
    <property type="component" value="Unassembled WGS sequence"/>
</dbReference>
<dbReference type="Pfam" id="PF08843">
    <property type="entry name" value="AbiEii"/>
    <property type="match status" value="1"/>
</dbReference>